<dbReference type="RefSeq" id="WP_316435823.1">
    <property type="nucleotide sequence ID" value="NZ_CP053587.1"/>
</dbReference>
<dbReference type="Gene3D" id="2.60.200.20">
    <property type="match status" value="1"/>
</dbReference>
<keyword evidence="4" id="KW-0001">2Fe-2S</keyword>
<dbReference type="PANTHER" id="PTHR47354:SF6">
    <property type="entry name" value="NADH OXIDOREDUCTASE HCR"/>
    <property type="match status" value="1"/>
</dbReference>
<feature type="domain" description="FHA" evidence="10">
    <location>
        <begin position="29"/>
        <end position="78"/>
    </location>
</feature>
<dbReference type="Pfam" id="PF00970">
    <property type="entry name" value="FAD_binding_6"/>
    <property type="match status" value="1"/>
</dbReference>
<dbReference type="AlphaFoldDB" id="A0AA96WQL8"/>
<dbReference type="Pfam" id="PF00498">
    <property type="entry name" value="FHA"/>
    <property type="match status" value="1"/>
</dbReference>
<dbReference type="InterPro" id="IPR012675">
    <property type="entry name" value="Beta-grasp_dom_sf"/>
</dbReference>
<dbReference type="InterPro" id="IPR008984">
    <property type="entry name" value="SMAD_FHA_dom_sf"/>
</dbReference>
<dbReference type="PROSITE" id="PS51085">
    <property type="entry name" value="2FE2S_FER_2"/>
    <property type="match status" value="1"/>
</dbReference>
<evidence type="ECO:0000256" key="2">
    <source>
        <dbReference type="ARBA" id="ARBA00013903"/>
    </source>
</evidence>
<dbReference type="PROSITE" id="PS00197">
    <property type="entry name" value="2FE2S_FER_1"/>
    <property type="match status" value="1"/>
</dbReference>
<dbReference type="InterPro" id="IPR000253">
    <property type="entry name" value="FHA_dom"/>
</dbReference>
<evidence type="ECO:0000259" key="12">
    <source>
        <dbReference type="PROSITE" id="PS51384"/>
    </source>
</evidence>
<keyword evidence="3" id="KW-0285">Flavoprotein</keyword>
<dbReference type="InterPro" id="IPR039261">
    <property type="entry name" value="FNR_nucleotide-bd"/>
</dbReference>
<dbReference type="InterPro" id="IPR050415">
    <property type="entry name" value="MRET"/>
</dbReference>
<dbReference type="PROSITE" id="PS51384">
    <property type="entry name" value="FAD_FR"/>
    <property type="match status" value="1"/>
</dbReference>
<dbReference type="InterPro" id="IPR036010">
    <property type="entry name" value="2Fe-2S_ferredoxin-like_sf"/>
</dbReference>
<dbReference type="CDD" id="cd06215">
    <property type="entry name" value="FNR_iron_sulfur_binding_1"/>
    <property type="match status" value="1"/>
</dbReference>
<evidence type="ECO:0000256" key="5">
    <source>
        <dbReference type="ARBA" id="ARBA00022723"/>
    </source>
</evidence>
<evidence type="ECO:0000256" key="4">
    <source>
        <dbReference type="ARBA" id="ARBA00022714"/>
    </source>
</evidence>
<organism evidence="13">
    <name type="scientific">Leptolyngbya sp. NK1-12</name>
    <dbReference type="NCBI Taxonomy" id="2547451"/>
    <lineage>
        <taxon>Bacteria</taxon>
        <taxon>Bacillati</taxon>
        <taxon>Cyanobacteriota</taxon>
        <taxon>Cyanophyceae</taxon>
        <taxon>Leptolyngbyales</taxon>
        <taxon>Leptolyngbyaceae</taxon>
        <taxon>Leptolyngbya group</taxon>
        <taxon>Leptolyngbya</taxon>
    </lineage>
</organism>
<dbReference type="SUPFAM" id="SSF49879">
    <property type="entry name" value="SMAD/FHA domain"/>
    <property type="match status" value="1"/>
</dbReference>
<evidence type="ECO:0000256" key="7">
    <source>
        <dbReference type="ARBA" id="ARBA00023002"/>
    </source>
</evidence>
<evidence type="ECO:0000256" key="9">
    <source>
        <dbReference type="ARBA" id="ARBA00023014"/>
    </source>
</evidence>
<dbReference type="SMART" id="SM00240">
    <property type="entry name" value="FHA"/>
    <property type="match status" value="1"/>
</dbReference>
<dbReference type="InterPro" id="IPR001041">
    <property type="entry name" value="2Fe-2S_ferredoxin-type"/>
</dbReference>
<evidence type="ECO:0000256" key="8">
    <source>
        <dbReference type="ARBA" id="ARBA00023004"/>
    </source>
</evidence>
<dbReference type="Gene3D" id="3.10.20.30">
    <property type="match status" value="1"/>
</dbReference>
<evidence type="ECO:0000256" key="1">
    <source>
        <dbReference type="ARBA" id="ARBA00001974"/>
    </source>
</evidence>
<feature type="domain" description="2Fe-2S ferredoxin-type" evidence="11">
    <location>
        <begin position="413"/>
        <end position="498"/>
    </location>
</feature>
<dbReference type="Pfam" id="PF00175">
    <property type="entry name" value="NAD_binding_1"/>
    <property type="match status" value="1"/>
</dbReference>
<dbReference type="InterPro" id="IPR001433">
    <property type="entry name" value="OxRdtase_FAD/NAD-bd"/>
</dbReference>
<dbReference type="Pfam" id="PF00111">
    <property type="entry name" value="Fer2"/>
    <property type="match status" value="1"/>
</dbReference>
<evidence type="ECO:0000259" key="10">
    <source>
        <dbReference type="PROSITE" id="PS50006"/>
    </source>
</evidence>
<name>A0AA96WQL8_9CYAN</name>
<protein>
    <recommendedName>
        <fullName evidence="2">Ferredoxin--NADP reductase</fullName>
    </recommendedName>
</protein>
<dbReference type="InterPro" id="IPR017938">
    <property type="entry name" value="Riboflavin_synthase-like_b-brl"/>
</dbReference>
<dbReference type="CDD" id="cd00207">
    <property type="entry name" value="fer2"/>
    <property type="match status" value="1"/>
</dbReference>
<keyword evidence="7" id="KW-0560">Oxidoreductase</keyword>
<dbReference type="InterPro" id="IPR006058">
    <property type="entry name" value="2Fe2S_fd_BS"/>
</dbReference>
<dbReference type="PRINTS" id="PR00371">
    <property type="entry name" value="FPNCR"/>
</dbReference>
<gene>
    <name evidence="13" type="ORF">HJG54_32000</name>
</gene>
<evidence type="ECO:0000256" key="6">
    <source>
        <dbReference type="ARBA" id="ARBA00022827"/>
    </source>
</evidence>
<dbReference type="Gene3D" id="2.40.30.10">
    <property type="entry name" value="Translation factors"/>
    <property type="match status" value="1"/>
</dbReference>
<comment type="cofactor">
    <cofactor evidence="1">
        <name>FAD</name>
        <dbReference type="ChEBI" id="CHEBI:57692"/>
    </cofactor>
</comment>
<dbReference type="SUPFAM" id="SSF54292">
    <property type="entry name" value="2Fe-2S ferredoxin-like"/>
    <property type="match status" value="1"/>
</dbReference>
<proteinExistence type="predicted"/>
<keyword evidence="8" id="KW-0408">Iron</keyword>
<evidence type="ECO:0000256" key="3">
    <source>
        <dbReference type="ARBA" id="ARBA00022630"/>
    </source>
</evidence>
<dbReference type="GO" id="GO:0051537">
    <property type="term" value="F:2 iron, 2 sulfur cluster binding"/>
    <property type="evidence" value="ECO:0007669"/>
    <property type="project" value="UniProtKB-KW"/>
</dbReference>
<dbReference type="CDD" id="cd00060">
    <property type="entry name" value="FHA"/>
    <property type="match status" value="1"/>
</dbReference>
<dbReference type="InterPro" id="IPR001709">
    <property type="entry name" value="Flavoprot_Pyr_Nucl_cyt_Rdtase"/>
</dbReference>
<keyword evidence="9" id="KW-0411">Iron-sulfur</keyword>
<keyword evidence="5" id="KW-0479">Metal-binding</keyword>
<dbReference type="SUPFAM" id="SSF52343">
    <property type="entry name" value="Ferredoxin reductase-like, C-terminal NADP-linked domain"/>
    <property type="match status" value="1"/>
</dbReference>
<dbReference type="PROSITE" id="PS50006">
    <property type="entry name" value="FHA_DOMAIN"/>
    <property type="match status" value="1"/>
</dbReference>
<evidence type="ECO:0000313" key="13">
    <source>
        <dbReference type="EMBL" id="WNZ27501.1"/>
    </source>
</evidence>
<dbReference type="GO" id="GO:0046872">
    <property type="term" value="F:metal ion binding"/>
    <property type="evidence" value="ECO:0007669"/>
    <property type="project" value="UniProtKB-KW"/>
</dbReference>
<dbReference type="InterPro" id="IPR008333">
    <property type="entry name" value="Cbr1-like_FAD-bd_dom"/>
</dbReference>
<dbReference type="GO" id="GO:0016491">
    <property type="term" value="F:oxidoreductase activity"/>
    <property type="evidence" value="ECO:0007669"/>
    <property type="project" value="UniProtKB-KW"/>
</dbReference>
<dbReference type="SUPFAM" id="SSF63380">
    <property type="entry name" value="Riboflavin synthase domain-like"/>
    <property type="match status" value="1"/>
</dbReference>
<reference evidence="13" key="1">
    <citation type="submission" date="2020-05" db="EMBL/GenBank/DDBJ databases">
        <authorList>
            <person name="Zhu T."/>
            <person name="Keshari N."/>
            <person name="Lu X."/>
        </authorList>
    </citation>
    <scope>NUCLEOTIDE SEQUENCE</scope>
    <source>
        <strain evidence="13">NK1-12</strain>
    </source>
</reference>
<feature type="domain" description="FAD-binding FR-type" evidence="12">
    <location>
        <begin position="131"/>
        <end position="244"/>
    </location>
</feature>
<keyword evidence="6" id="KW-0274">FAD</keyword>
<accession>A0AA96WQL8</accession>
<sequence>MLKIRSVNFEQKDFQIHTLDQCYLGQVEWIIGRNITSDLVLVNPEVSRLHGRISYQDDIYYFADMGSTCGSILNGEKVAVDEKYPLKLGDLLQIGDVFLHIEELSPPFLAPAELEPVPQIIVLPQEHYWTSEDLTVRCCRIVDETPDIKSFYFLADPPILFDYKPGQFVNLEAKINGKAVIRSYSISTSPTRPYYLGLTVKRVSHPTERPDLPVGFVSNWLHDSFGVGDSLKLIGGATGQFTCFPELHPKLLLISGGSGIAPMMSMARWIHDAMVDCDVVFLYSAQTPENIPFRAELETMAAQMPNFHLAVTITRPNNRNPWMGLTGRISKAMLHLVVPDLLERFVYVCGSEPFTQNIKRILESINFPMKNYREESFGGGLLSPEASKVSTGGSKDKALEKFTMMPPQAVDNSTVHFSQSNKKVAIDGHTSILELAEQVGVDIRHHCRMGACGVCKVFTCKGGVRYDLQPTALSQADQEAGYALACIACPVEGLTVEA</sequence>
<dbReference type="PANTHER" id="PTHR47354">
    <property type="entry name" value="NADH OXIDOREDUCTASE HCR"/>
    <property type="match status" value="1"/>
</dbReference>
<evidence type="ECO:0000259" key="11">
    <source>
        <dbReference type="PROSITE" id="PS51085"/>
    </source>
</evidence>
<dbReference type="EMBL" id="CP053587">
    <property type="protein sequence ID" value="WNZ27501.1"/>
    <property type="molecule type" value="Genomic_DNA"/>
</dbReference>
<dbReference type="InterPro" id="IPR017927">
    <property type="entry name" value="FAD-bd_FR_type"/>
</dbReference>
<dbReference type="Gene3D" id="3.40.50.80">
    <property type="entry name" value="Nucleotide-binding domain of ferredoxin-NADP reductase (FNR) module"/>
    <property type="match status" value="1"/>
</dbReference>